<feature type="non-terminal residue" evidence="3">
    <location>
        <position position="168"/>
    </location>
</feature>
<dbReference type="EMBL" id="LXPE01000614">
    <property type="protein sequence ID" value="OBA16127.1"/>
    <property type="molecule type" value="Genomic_DNA"/>
</dbReference>
<dbReference type="GO" id="GO:0000460">
    <property type="term" value="P:maturation of 5.8S rRNA"/>
    <property type="evidence" value="ECO:0007669"/>
    <property type="project" value="TreeGrafter"/>
</dbReference>
<dbReference type="GO" id="GO:0005730">
    <property type="term" value="C:nucleolus"/>
    <property type="evidence" value="ECO:0007669"/>
    <property type="project" value="TreeGrafter"/>
</dbReference>
<evidence type="ECO:0000259" key="2">
    <source>
        <dbReference type="PROSITE" id="PS50833"/>
    </source>
</evidence>
<dbReference type="InterPro" id="IPR007109">
    <property type="entry name" value="Brix"/>
</dbReference>
<sequence length="168" mass="20021">MVELSDIKNKLKRQELFGKLKHEKNKERHKLRKQREKEELDNPELRAKRLKENVPNTIDNMRVKDDSIDWEKKNIIINDSEILKPKKEENDEENIVLTTNLNAKKLAYEFANTLIEIFPDVKFVKRQYGFTVKDMCKFCNNRNYDFLMIINEDKKKITGLTVIKLPIG</sequence>
<evidence type="ECO:0000256" key="1">
    <source>
        <dbReference type="SAM" id="MobiDB-lite"/>
    </source>
</evidence>
<accession>A0A1B7SI20</accession>
<dbReference type="PROSITE" id="PS50833">
    <property type="entry name" value="BRIX"/>
    <property type="match status" value="1"/>
</dbReference>
<name>A0A1B7SI20_9ASCO</name>
<protein>
    <recommendedName>
        <fullName evidence="2">Brix domain-containing protein</fullName>
    </recommendedName>
</protein>
<dbReference type="GO" id="GO:0000470">
    <property type="term" value="P:maturation of LSU-rRNA"/>
    <property type="evidence" value="ECO:0007669"/>
    <property type="project" value="TreeGrafter"/>
</dbReference>
<evidence type="ECO:0000313" key="4">
    <source>
        <dbReference type="Proteomes" id="UP000092321"/>
    </source>
</evidence>
<proteinExistence type="predicted"/>
<feature type="domain" description="Brix" evidence="2">
    <location>
        <begin position="93"/>
        <end position="168"/>
    </location>
</feature>
<dbReference type="OrthoDB" id="264354at2759"/>
<dbReference type="InterPro" id="IPR044281">
    <property type="entry name" value="IMP4/RPF1"/>
</dbReference>
<dbReference type="GO" id="GO:0042134">
    <property type="term" value="F:rRNA primary transcript binding"/>
    <property type="evidence" value="ECO:0007669"/>
    <property type="project" value="InterPro"/>
</dbReference>
<dbReference type="AlphaFoldDB" id="A0A1B7SI20"/>
<gene>
    <name evidence="3" type="ORF">HANVADRAFT_35751</name>
</gene>
<evidence type="ECO:0000313" key="3">
    <source>
        <dbReference type="EMBL" id="OBA16127.1"/>
    </source>
</evidence>
<organism evidence="3 4">
    <name type="scientific">Hanseniaspora valbyensis NRRL Y-1626</name>
    <dbReference type="NCBI Taxonomy" id="766949"/>
    <lineage>
        <taxon>Eukaryota</taxon>
        <taxon>Fungi</taxon>
        <taxon>Dikarya</taxon>
        <taxon>Ascomycota</taxon>
        <taxon>Saccharomycotina</taxon>
        <taxon>Saccharomycetes</taxon>
        <taxon>Saccharomycodales</taxon>
        <taxon>Saccharomycodaceae</taxon>
        <taxon>Hanseniaspora</taxon>
    </lineage>
</organism>
<reference evidence="4" key="1">
    <citation type="journal article" date="2016" name="Proc. Natl. Acad. Sci. U.S.A.">
        <title>Comparative genomics of biotechnologically important yeasts.</title>
        <authorList>
            <person name="Riley R."/>
            <person name="Haridas S."/>
            <person name="Wolfe K.H."/>
            <person name="Lopes M.R."/>
            <person name="Hittinger C.T."/>
            <person name="Goeker M."/>
            <person name="Salamov A.A."/>
            <person name="Wisecaver J.H."/>
            <person name="Long T.M."/>
            <person name="Calvey C.H."/>
            <person name="Aerts A.L."/>
            <person name="Barry K.W."/>
            <person name="Choi C."/>
            <person name="Clum A."/>
            <person name="Coughlan A.Y."/>
            <person name="Deshpande S."/>
            <person name="Douglass A.P."/>
            <person name="Hanson S.J."/>
            <person name="Klenk H.-P."/>
            <person name="LaButti K.M."/>
            <person name="Lapidus A."/>
            <person name="Lindquist E.A."/>
            <person name="Lipzen A.M."/>
            <person name="Meier-Kolthoff J.P."/>
            <person name="Ohm R.A."/>
            <person name="Otillar R.P."/>
            <person name="Pangilinan J.L."/>
            <person name="Peng Y."/>
            <person name="Rokas A."/>
            <person name="Rosa C.A."/>
            <person name="Scheuner C."/>
            <person name="Sibirny A.A."/>
            <person name="Slot J.C."/>
            <person name="Stielow J.B."/>
            <person name="Sun H."/>
            <person name="Kurtzman C.P."/>
            <person name="Blackwell M."/>
            <person name="Grigoriev I.V."/>
            <person name="Jeffries T.W."/>
        </authorList>
    </citation>
    <scope>NUCLEOTIDE SEQUENCE [LARGE SCALE GENOMIC DNA]</scope>
    <source>
        <strain evidence="4">NRRL Y-1626</strain>
    </source>
</reference>
<dbReference type="PANTHER" id="PTHR22734">
    <property type="entry name" value="U3 SMALL NUCLEOLAR RIBONUCLEOPROTEIN PROTEIN IMP4"/>
    <property type="match status" value="1"/>
</dbReference>
<feature type="region of interest" description="Disordered" evidence="1">
    <location>
        <begin position="18"/>
        <end position="41"/>
    </location>
</feature>
<dbReference type="PANTHER" id="PTHR22734:SF3">
    <property type="entry name" value="RIBOSOME PRODUCTION FACTOR 1"/>
    <property type="match status" value="1"/>
</dbReference>
<keyword evidence="4" id="KW-1185">Reference proteome</keyword>
<dbReference type="GO" id="GO:0030687">
    <property type="term" value="C:preribosome, large subunit precursor"/>
    <property type="evidence" value="ECO:0007669"/>
    <property type="project" value="TreeGrafter"/>
</dbReference>
<comment type="caution">
    <text evidence="3">The sequence shown here is derived from an EMBL/GenBank/DDBJ whole genome shotgun (WGS) entry which is preliminary data.</text>
</comment>
<dbReference type="Gene3D" id="3.40.50.10480">
    <property type="entry name" value="Probable brix-domain ribosomal biogenesis protein"/>
    <property type="match status" value="1"/>
</dbReference>
<dbReference type="Proteomes" id="UP000092321">
    <property type="component" value="Unassembled WGS sequence"/>
</dbReference>
<dbReference type="SUPFAM" id="SSF52954">
    <property type="entry name" value="Class II aaRS ABD-related"/>
    <property type="match status" value="1"/>
</dbReference>